<evidence type="ECO:0000256" key="1">
    <source>
        <dbReference type="ARBA" id="ARBA00023015"/>
    </source>
</evidence>
<dbReference type="SUPFAM" id="SSF55073">
    <property type="entry name" value="Nucleotide cyclase"/>
    <property type="match status" value="1"/>
</dbReference>
<dbReference type="SMART" id="SM00267">
    <property type="entry name" value="GGDEF"/>
    <property type="match status" value="1"/>
</dbReference>
<evidence type="ECO:0000259" key="5">
    <source>
        <dbReference type="PROSITE" id="PS50887"/>
    </source>
</evidence>
<keyword evidence="1" id="KW-0805">Transcription regulation</keyword>
<dbReference type="PROSITE" id="PS50887">
    <property type="entry name" value="GGDEF"/>
    <property type="match status" value="1"/>
</dbReference>
<dbReference type="FunFam" id="3.30.70.270:FF:000001">
    <property type="entry name" value="Diguanylate cyclase domain protein"/>
    <property type="match status" value="1"/>
</dbReference>
<feature type="region of interest" description="Disordered" evidence="4">
    <location>
        <begin position="727"/>
        <end position="751"/>
    </location>
</feature>
<dbReference type="InterPro" id="IPR000160">
    <property type="entry name" value="GGDEF_dom"/>
</dbReference>
<dbReference type="CDD" id="cd06267">
    <property type="entry name" value="PBP1_LacI_sugar_binding-like"/>
    <property type="match status" value="1"/>
</dbReference>
<dbReference type="Pfam" id="PF13377">
    <property type="entry name" value="Peripla_BP_3"/>
    <property type="match status" value="1"/>
</dbReference>
<dbReference type="NCBIfam" id="TIGR00254">
    <property type="entry name" value="GGDEF"/>
    <property type="match status" value="1"/>
</dbReference>
<dbReference type="SUPFAM" id="SSF53822">
    <property type="entry name" value="Periplasmic binding protein-like I"/>
    <property type="match status" value="1"/>
</dbReference>
<dbReference type="InterPro" id="IPR028082">
    <property type="entry name" value="Peripla_BP_I"/>
</dbReference>
<protein>
    <submittedName>
        <fullName evidence="6">Diguanylate cyclase (GGDEF) domain-containing protein</fullName>
    </submittedName>
</protein>
<dbReference type="AlphaFoldDB" id="A0A1W1VW78"/>
<dbReference type="GO" id="GO:0052621">
    <property type="term" value="F:diguanylate cyclase activity"/>
    <property type="evidence" value="ECO:0007669"/>
    <property type="project" value="TreeGrafter"/>
</dbReference>
<dbReference type="Proteomes" id="UP000192582">
    <property type="component" value="Unassembled WGS sequence"/>
</dbReference>
<accession>A0A1W1VW78</accession>
<feature type="domain" description="GGDEF" evidence="5">
    <location>
        <begin position="602"/>
        <end position="739"/>
    </location>
</feature>
<sequence length="751" mass="82940">MHNLQLGLLEPRRVAILVDFLYDYQLQLQHGYHEALNAAGVSSVTFVGRHLEPETPLYQKANDVYDLLDPERYVGMIVSAASIARQVGDGAFLDFLRRFPLPKVAVSRALPGIPSVRVDPVRGMTELMAHLVHGQGLKRFVFMGGMAGNEEGQLRRDAVIDYLSAHGMSIPPHRILTGDFFGPKAAQEITKLLEHDRDFEAVVCANDEMAFGVIDALTRLGLHVPEDVAVVGFDDVDEARHSSPPLTTVAQPTREKGRVAAELLLDLTAGWDVPDEVVLAATLKKRKSCGALPEWIVKTCEVQVEQELLSAFLLAAKDQVNAKAFLECWRKQVRQLDYDQAGLAAIMLGLRAHATTLPQSAMQASRLASLLMVALRMIAPPDPGHSSAQQALSRNNQVSSQLELSLSSHDTLETFQAEVGKYMRSLDVDRYAVALFKEAGSQPASTASLLSTSLNGAAPGKAYPSRQLLPEALLHELNRGHWLVLPLHTADLHFGILLFEKPPVDHFNVEQVRYTLSAGLHHLHSAQQQHRYTQQLEEEVRERTQELQDEIAVRLRAENILRSLNQELSVSASTDALTGIFNRAAFTSYLQREWANHQLARRPISLLLCDIDFFKQYNDYYGHLAGDECLKEIARTLSTCGRNRSDFTARYGGEEFVMILPGTDATGADFVAQRLLTRVRELELPHEKSGVAPHITVSVGAATLTPTIQTAPEVLIGRADQALYRAKRTGRNQSSSWESLPETPSGGVKPG</sequence>
<dbReference type="CDD" id="cd01949">
    <property type="entry name" value="GGDEF"/>
    <property type="match status" value="1"/>
</dbReference>
<dbReference type="InterPro" id="IPR046335">
    <property type="entry name" value="LacI/GalR-like_sensor"/>
</dbReference>
<evidence type="ECO:0000313" key="7">
    <source>
        <dbReference type="Proteomes" id="UP000192582"/>
    </source>
</evidence>
<dbReference type="GO" id="GO:0005886">
    <property type="term" value="C:plasma membrane"/>
    <property type="evidence" value="ECO:0007669"/>
    <property type="project" value="TreeGrafter"/>
</dbReference>
<reference evidence="6 7" key="1">
    <citation type="submission" date="2017-04" db="EMBL/GenBank/DDBJ databases">
        <authorList>
            <person name="Afonso C.L."/>
            <person name="Miller P.J."/>
            <person name="Scott M.A."/>
            <person name="Spackman E."/>
            <person name="Goraichik I."/>
            <person name="Dimitrov K.M."/>
            <person name="Suarez D.L."/>
            <person name="Swayne D.E."/>
        </authorList>
    </citation>
    <scope>NUCLEOTIDE SEQUENCE [LARGE SCALE GENOMIC DNA]</scope>
    <source>
        <strain evidence="6 7">KR-140</strain>
    </source>
</reference>
<dbReference type="GO" id="GO:0043709">
    <property type="term" value="P:cell adhesion involved in single-species biofilm formation"/>
    <property type="evidence" value="ECO:0007669"/>
    <property type="project" value="TreeGrafter"/>
</dbReference>
<organism evidence="6 7">
    <name type="scientific">Deinococcus hopiensis KR-140</name>
    <dbReference type="NCBI Taxonomy" id="695939"/>
    <lineage>
        <taxon>Bacteria</taxon>
        <taxon>Thermotogati</taxon>
        <taxon>Deinococcota</taxon>
        <taxon>Deinococci</taxon>
        <taxon>Deinococcales</taxon>
        <taxon>Deinococcaceae</taxon>
        <taxon>Deinococcus</taxon>
    </lineage>
</organism>
<dbReference type="OrthoDB" id="56125at2"/>
<keyword evidence="7" id="KW-1185">Reference proteome</keyword>
<dbReference type="InterPro" id="IPR029787">
    <property type="entry name" value="Nucleotide_cyclase"/>
</dbReference>
<dbReference type="InterPro" id="IPR050469">
    <property type="entry name" value="Diguanylate_Cyclase"/>
</dbReference>
<gene>
    <name evidence="6" type="ORF">SAMN00790413_06090</name>
</gene>
<dbReference type="PANTHER" id="PTHR45138">
    <property type="entry name" value="REGULATORY COMPONENTS OF SENSORY TRANSDUCTION SYSTEM"/>
    <property type="match status" value="1"/>
</dbReference>
<dbReference type="InterPro" id="IPR043128">
    <property type="entry name" value="Rev_trsase/Diguanyl_cyclase"/>
</dbReference>
<evidence type="ECO:0000256" key="2">
    <source>
        <dbReference type="ARBA" id="ARBA00023125"/>
    </source>
</evidence>
<dbReference type="Gene3D" id="3.40.50.2300">
    <property type="match status" value="2"/>
</dbReference>
<evidence type="ECO:0000256" key="3">
    <source>
        <dbReference type="ARBA" id="ARBA00023163"/>
    </source>
</evidence>
<keyword evidence="3" id="KW-0804">Transcription</keyword>
<dbReference type="RefSeq" id="WP_084051406.1">
    <property type="nucleotide sequence ID" value="NZ_FWWU01000011.1"/>
</dbReference>
<dbReference type="STRING" id="695939.SAMN00790413_06090"/>
<dbReference type="PANTHER" id="PTHR45138:SF9">
    <property type="entry name" value="DIGUANYLATE CYCLASE DGCM-RELATED"/>
    <property type="match status" value="1"/>
</dbReference>
<evidence type="ECO:0000313" key="6">
    <source>
        <dbReference type="EMBL" id="SMB97625.1"/>
    </source>
</evidence>
<name>A0A1W1VW78_9DEIO</name>
<dbReference type="EMBL" id="FWWU01000011">
    <property type="protein sequence ID" value="SMB97625.1"/>
    <property type="molecule type" value="Genomic_DNA"/>
</dbReference>
<dbReference type="Gene3D" id="3.30.70.270">
    <property type="match status" value="1"/>
</dbReference>
<dbReference type="Pfam" id="PF00990">
    <property type="entry name" value="GGDEF"/>
    <property type="match status" value="1"/>
</dbReference>
<dbReference type="GO" id="GO:1902201">
    <property type="term" value="P:negative regulation of bacterial-type flagellum-dependent cell motility"/>
    <property type="evidence" value="ECO:0007669"/>
    <property type="project" value="TreeGrafter"/>
</dbReference>
<proteinExistence type="predicted"/>
<evidence type="ECO:0000256" key="4">
    <source>
        <dbReference type="SAM" id="MobiDB-lite"/>
    </source>
</evidence>
<dbReference type="GO" id="GO:0003677">
    <property type="term" value="F:DNA binding"/>
    <property type="evidence" value="ECO:0007669"/>
    <property type="project" value="UniProtKB-KW"/>
</dbReference>
<keyword evidence="2" id="KW-0238">DNA-binding</keyword>